<accession>A0A8S5R823</accession>
<protein>
    <submittedName>
        <fullName evidence="1">Uncharacterized protein</fullName>
    </submittedName>
</protein>
<sequence length="142" mass="16532">MKKVFENILASNDIQAIKNCVATMADCCEVGMNDGVMLDMMKQVQCEIGECHFDEEMADIHLCLINQLHTKDVAKDYWHEVKNDKINLEDWCVLWGEMVKRNDGKIKKWFPKINALDYERKIFDECISFLDNGGLPYHDLKV</sequence>
<dbReference type="EMBL" id="BK015832">
    <property type="protein sequence ID" value="DAE27241.1"/>
    <property type="molecule type" value="Genomic_DNA"/>
</dbReference>
<name>A0A8S5R823_9VIRU</name>
<evidence type="ECO:0000313" key="1">
    <source>
        <dbReference type="EMBL" id="DAE27241.1"/>
    </source>
</evidence>
<proteinExistence type="predicted"/>
<reference evidence="1" key="1">
    <citation type="journal article" date="2021" name="Proc. Natl. Acad. Sci. U.S.A.">
        <title>A Catalog of Tens of Thousands of Viruses from Human Metagenomes Reveals Hidden Associations with Chronic Diseases.</title>
        <authorList>
            <person name="Tisza M.J."/>
            <person name="Buck C.B."/>
        </authorList>
    </citation>
    <scope>NUCLEOTIDE SEQUENCE</scope>
    <source>
        <strain evidence="1">CtKgb28</strain>
    </source>
</reference>
<organism evidence="1">
    <name type="scientific">virus sp. ctKgb28</name>
    <dbReference type="NCBI Taxonomy" id="2826799"/>
    <lineage>
        <taxon>Viruses</taxon>
    </lineage>
</organism>